<gene>
    <name evidence="2" type="ORF">LCGC14_0639290</name>
</gene>
<feature type="domain" description="Squalene cyclase C-terminal" evidence="1">
    <location>
        <begin position="46"/>
        <end position="170"/>
    </location>
</feature>
<comment type="caution">
    <text evidence="2">The sequence shown here is derived from an EMBL/GenBank/DDBJ whole genome shotgun (WGS) entry which is preliminary data.</text>
</comment>
<dbReference type="SUPFAM" id="SSF48239">
    <property type="entry name" value="Terpenoid cyclases/Protein prenyltransferases"/>
    <property type="match status" value="2"/>
</dbReference>
<name>A0A0F9U827_9ZZZZ</name>
<reference evidence="2" key="1">
    <citation type="journal article" date="2015" name="Nature">
        <title>Complex archaea that bridge the gap between prokaryotes and eukaryotes.</title>
        <authorList>
            <person name="Spang A."/>
            <person name="Saw J.H."/>
            <person name="Jorgensen S.L."/>
            <person name="Zaremba-Niedzwiedzka K."/>
            <person name="Martijn J."/>
            <person name="Lind A.E."/>
            <person name="van Eijk R."/>
            <person name="Schleper C."/>
            <person name="Guy L."/>
            <person name="Ettema T.J."/>
        </authorList>
    </citation>
    <scope>NUCLEOTIDE SEQUENCE</scope>
</reference>
<evidence type="ECO:0000313" key="2">
    <source>
        <dbReference type="EMBL" id="KKN49783.1"/>
    </source>
</evidence>
<dbReference type="EMBL" id="LAZR01001151">
    <property type="protein sequence ID" value="KKN49783.1"/>
    <property type="molecule type" value="Genomic_DNA"/>
</dbReference>
<dbReference type="InterPro" id="IPR008930">
    <property type="entry name" value="Terpenoid_cyclase/PrenylTrfase"/>
</dbReference>
<dbReference type="Pfam" id="PF13243">
    <property type="entry name" value="SQHop_cyclase_C"/>
    <property type="match status" value="1"/>
</dbReference>
<dbReference type="AlphaFoldDB" id="A0A0F9U827"/>
<proteinExistence type="predicted"/>
<evidence type="ECO:0000259" key="1">
    <source>
        <dbReference type="Pfam" id="PF13243"/>
    </source>
</evidence>
<dbReference type="Gene3D" id="1.50.10.20">
    <property type="match status" value="1"/>
</dbReference>
<protein>
    <recommendedName>
        <fullName evidence="1">Squalene cyclase C-terminal domain-containing protein</fullName>
    </recommendedName>
</protein>
<sequence length="344" mass="39366">MTWIPLLLSDPSPCLRVLVLKELLNRSDDDIEVQELLELREEDPLIKNLIKMQNPDGSWDALIMTHIALGDKLQATIHILNRFGYLGFNSTNTTVQKAAEFIFTKQQKDGAWPMPGKKQLKDEERGYSMMPIQTSIPLLALASCGYSTDERAEQAYEWLMEKRLNDGAWPVGIASGVYGGIAGYRRLAHSRWGCRSNTTVVLNCLALHPKRCKSKEAHRSLDLILGTNTKLRYNLGFVVARLIGIEKSYGRITYFAKFDIAHVLDLCWRVGASPNDERIAEFIDFIKSEKGPYGLWEYLNHPQATRWLTFDLLRSLSKLKTNEDWISLEPLTPFKSYPKKIKRF</sequence>
<organism evidence="2">
    <name type="scientific">marine sediment metagenome</name>
    <dbReference type="NCBI Taxonomy" id="412755"/>
    <lineage>
        <taxon>unclassified sequences</taxon>
        <taxon>metagenomes</taxon>
        <taxon>ecological metagenomes</taxon>
    </lineage>
</organism>
<accession>A0A0F9U827</accession>
<dbReference type="InterPro" id="IPR032696">
    <property type="entry name" value="SQ_cyclase_C"/>
</dbReference>